<dbReference type="AlphaFoldDB" id="A0A8X6IK31"/>
<proteinExistence type="predicted"/>
<evidence type="ECO:0000313" key="1">
    <source>
        <dbReference type="EMBL" id="GFQ78645.1"/>
    </source>
</evidence>
<dbReference type="OrthoDB" id="6421838at2759"/>
<reference evidence="1" key="1">
    <citation type="submission" date="2020-07" db="EMBL/GenBank/DDBJ databases">
        <title>Multicomponent nature underlies the extraordinary mechanical properties of spider dragline silk.</title>
        <authorList>
            <person name="Kono N."/>
            <person name="Nakamura H."/>
            <person name="Mori M."/>
            <person name="Yoshida Y."/>
            <person name="Ohtoshi R."/>
            <person name="Malay A.D."/>
            <person name="Moran D.A.P."/>
            <person name="Tomita M."/>
            <person name="Numata K."/>
            <person name="Arakawa K."/>
        </authorList>
    </citation>
    <scope>NUCLEOTIDE SEQUENCE</scope>
</reference>
<evidence type="ECO:0000313" key="2">
    <source>
        <dbReference type="Proteomes" id="UP000887116"/>
    </source>
</evidence>
<organism evidence="1 2">
    <name type="scientific">Trichonephila clavata</name>
    <name type="common">Joro spider</name>
    <name type="synonym">Nephila clavata</name>
    <dbReference type="NCBI Taxonomy" id="2740835"/>
    <lineage>
        <taxon>Eukaryota</taxon>
        <taxon>Metazoa</taxon>
        <taxon>Ecdysozoa</taxon>
        <taxon>Arthropoda</taxon>
        <taxon>Chelicerata</taxon>
        <taxon>Arachnida</taxon>
        <taxon>Araneae</taxon>
        <taxon>Araneomorphae</taxon>
        <taxon>Entelegynae</taxon>
        <taxon>Araneoidea</taxon>
        <taxon>Nephilidae</taxon>
        <taxon>Trichonephila</taxon>
    </lineage>
</organism>
<gene>
    <name evidence="1" type="ORF">TNCT_463031</name>
</gene>
<accession>A0A8X6IK31</accession>
<sequence length="126" mass="14360">MLSEVLAWNKRALFLPASSSGLVPPNVFNDLLFLFRENTKGCWGRPQETNCVERNNRTNSPRISLLKRQLEGLKENRRIRTISNLIMDRLAAKGTRGRVDGGVVRSEMILSFVLQMVLVGQLYHAY</sequence>
<name>A0A8X6IK31_TRICU</name>
<protein>
    <submittedName>
        <fullName evidence="1">Uncharacterized protein</fullName>
    </submittedName>
</protein>
<keyword evidence="2" id="KW-1185">Reference proteome</keyword>
<dbReference type="EMBL" id="BMAO01021945">
    <property type="protein sequence ID" value="GFQ78645.1"/>
    <property type="molecule type" value="Genomic_DNA"/>
</dbReference>
<comment type="caution">
    <text evidence="1">The sequence shown here is derived from an EMBL/GenBank/DDBJ whole genome shotgun (WGS) entry which is preliminary data.</text>
</comment>
<dbReference type="Proteomes" id="UP000887116">
    <property type="component" value="Unassembled WGS sequence"/>
</dbReference>